<dbReference type="EMBL" id="ML994618">
    <property type="protein sequence ID" value="KAF2190531.1"/>
    <property type="molecule type" value="Genomic_DNA"/>
</dbReference>
<feature type="region of interest" description="Disordered" evidence="1">
    <location>
        <begin position="1"/>
        <end position="175"/>
    </location>
</feature>
<name>A0A6A6EG80_9PEZI</name>
<dbReference type="OrthoDB" id="5350396at2759"/>
<feature type="compositionally biased region" description="Basic and acidic residues" evidence="1">
    <location>
        <begin position="1"/>
        <end position="11"/>
    </location>
</feature>
<evidence type="ECO:0000313" key="3">
    <source>
        <dbReference type="Proteomes" id="UP000800200"/>
    </source>
</evidence>
<gene>
    <name evidence="2" type="ORF">K469DRAFT_623705</name>
</gene>
<feature type="compositionally biased region" description="Low complexity" evidence="1">
    <location>
        <begin position="83"/>
        <end position="100"/>
    </location>
</feature>
<feature type="compositionally biased region" description="Polar residues" evidence="1">
    <location>
        <begin position="136"/>
        <end position="145"/>
    </location>
</feature>
<protein>
    <submittedName>
        <fullName evidence="2">Uncharacterized protein</fullName>
    </submittedName>
</protein>
<feature type="compositionally biased region" description="Polar residues" evidence="1">
    <location>
        <begin position="53"/>
        <end position="79"/>
    </location>
</feature>
<accession>A0A6A6EG80</accession>
<dbReference type="AlphaFoldDB" id="A0A6A6EG80"/>
<feature type="compositionally biased region" description="Acidic residues" evidence="1">
    <location>
        <begin position="114"/>
        <end position="125"/>
    </location>
</feature>
<evidence type="ECO:0000313" key="2">
    <source>
        <dbReference type="EMBL" id="KAF2190531.1"/>
    </source>
</evidence>
<organism evidence="2 3">
    <name type="scientific">Zopfia rhizophila CBS 207.26</name>
    <dbReference type="NCBI Taxonomy" id="1314779"/>
    <lineage>
        <taxon>Eukaryota</taxon>
        <taxon>Fungi</taxon>
        <taxon>Dikarya</taxon>
        <taxon>Ascomycota</taxon>
        <taxon>Pezizomycotina</taxon>
        <taxon>Dothideomycetes</taxon>
        <taxon>Dothideomycetes incertae sedis</taxon>
        <taxon>Zopfiaceae</taxon>
        <taxon>Zopfia</taxon>
    </lineage>
</organism>
<proteinExistence type="predicted"/>
<dbReference type="Proteomes" id="UP000800200">
    <property type="component" value="Unassembled WGS sequence"/>
</dbReference>
<keyword evidence="3" id="KW-1185">Reference proteome</keyword>
<reference evidence="2" key="1">
    <citation type="journal article" date="2020" name="Stud. Mycol.">
        <title>101 Dothideomycetes genomes: a test case for predicting lifestyles and emergence of pathogens.</title>
        <authorList>
            <person name="Haridas S."/>
            <person name="Albert R."/>
            <person name="Binder M."/>
            <person name="Bloem J."/>
            <person name="Labutti K."/>
            <person name="Salamov A."/>
            <person name="Andreopoulos B."/>
            <person name="Baker S."/>
            <person name="Barry K."/>
            <person name="Bills G."/>
            <person name="Bluhm B."/>
            <person name="Cannon C."/>
            <person name="Castanera R."/>
            <person name="Culley D."/>
            <person name="Daum C."/>
            <person name="Ezra D."/>
            <person name="Gonzalez J."/>
            <person name="Henrissat B."/>
            <person name="Kuo A."/>
            <person name="Liang C."/>
            <person name="Lipzen A."/>
            <person name="Lutzoni F."/>
            <person name="Magnuson J."/>
            <person name="Mondo S."/>
            <person name="Nolan M."/>
            <person name="Ohm R."/>
            <person name="Pangilinan J."/>
            <person name="Park H.-J."/>
            <person name="Ramirez L."/>
            <person name="Alfaro M."/>
            <person name="Sun H."/>
            <person name="Tritt A."/>
            <person name="Yoshinaga Y."/>
            <person name="Zwiers L.-H."/>
            <person name="Turgeon B."/>
            <person name="Goodwin S."/>
            <person name="Spatafora J."/>
            <person name="Crous P."/>
            <person name="Grigoriev I."/>
        </authorList>
    </citation>
    <scope>NUCLEOTIDE SEQUENCE</scope>
    <source>
        <strain evidence="2">CBS 207.26</strain>
    </source>
</reference>
<evidence type="ECO:0000256" key="1">
    <source>
        <dbReference type="SAM" id="MobiDB-lite"/>
    </source>
</evidence>
<sequence length="719" mass="79867">MAPNKSIKDFFKPAVPSSRPARDPKPTEQADQSTPRIWPTPRTRSRHDDASTRRATASPTPTQVPTKRSAIDSEQTPQANAMARPPSTSQSSTSSSASQRIVINGEQVVTNSDSDTDSEEMPDLDWDFRKSPPRENISNDSSAYMTSREDRATRSGACIPWGQRNGLRKPADKRFKPSKRSLNHLVEAAQKNAETEKKIAEAKANLEKPTEHTPAQELVIDEKLLATVVDDDEDGEKARRLLLAMQRTNTLHLNCVFHFFEEDAHHHSIPRPSFPSQSLPKHVWAANFEDSRNTGQAFLTGHAQHIFQYQDLPEELASWMIDELPRELADILNVRYLQLLNSHPQHLHTILTRTKLNDIFRCLGAKVEDISASQSVGSSQEPPNTPKRPLPRSLKWVILLLQQSAPKISPESRAHALNILFHLSIDDSILADAAFVHAIQDAIETILCCVRDTELSSILNELIPILLTRIDHPVLQNNLVLSLPTNTPLTAYFQRHMALSCLFYPTQFVPPLSSPALPSLIYTYLQASPDFTITRETDYTALAARLSLLDIGIGPGLTKVPFFPSPNPTSIPGGSTIASTSTSIPAPFPPVSAEEIAFNKQVDALAQQVKLLSNNIIEAGAMSDLTRLDAKDSSERLYYRLESAVRTRGRKKRHAFGGPEDEEEVGGRKKVWGKWFKGRNIKTESASIEEEEVNGVKRGGVSEEVDGVKEEDMCDLNGL</sequence>